<dbReference type="GeneID" id="109712804"/>
<evidence type="ECO:0000259" key="2">
    <source>
        <dbReference type="Pfam" id="PF25276"/>
    </source>
</evidence>
<sequence length="388" mass="42413">MMKKKTTMALGGLGVGGGGVVIRVPPPRLLRLLARSVLIAAVVVSFPWIRTLILRRGGAHQSPSTSRAIAEELYLPILLADLRHRGLLRHGAAAAFLGDAGSWLPFLRRSGIAPIPGYRGCAAALLGEGSLDFVLSAEGAASLASIDGAIRVGGVAAVLVGSEPFRAPENYRIAFERRVGPAVVAVRKIGAASASAGGRRRLMAVAEEAKKEALNGLEDVLLEPPGRRRRLRRRPRYLPELTGDSLEGYRRRVFVEVAPRGSGGSAAAWFERHYPRGKREFEIIRVEEVAAADAAKEGGMAEWLERNVREEDYVVVKAEAEVAEEVVRRGRSAIGLVDELFLECRNQWESDKAKETRTRSRRAYWECLALYGRLRDQGVAVHQWWGSS</sequence>
<dbReference type="OrthoDB" id="1919622at2759"/>
<keyword evidence="1" id="KW-0472">Membrane</keyword>
<keyword evidence="1" id="KW-0812">Transmembrane</keyword>
<feature type="transmembrane region" description="Helical" evidence="1">
    <location>
        <begin position="33"/>
        <end position="53"/>
    </location>
</feature>
<reference evidence="3" key="1">
    <citation type="journal article" date="2015" name="Nat. Genet.">
        <title>The pineapple genome and the evolution of CAM photosynthesis.</title>
        <authorList>
            <person name="Ming R."/>
            <person name="VanBuren R."/>
            <person name="Wai C.M."/>
            <person name="Tang H."/>
            <person name="Schatz M.C."/>
            <person name="Bowers J.E."/>
            <person name="Lyons E."/>
            <person name="Wang M.L."/>
            <person name="Chen J."/>
            <person name="Biggers E."/>
            <person name="Zhang J."/>
            <person name="Huang L."/>
            <person name="Zhang L."/>
            <person name="Miao W."/>
            <person name="Zhang J."/>
            <person name="Ye Z."/>
            <person name="Miao C."/>
            <person name="Lin Z."/>
            <person name="Wang H."/>
            <person name="Zhou H."/>
            <person name="Yim W.C."/>
            <person name="Priest H.D."/>
            <person name="Zheng C."/>
            <person name="Woodhouse M."/>
            <person name="Edger P.P."/>
            <person name="Guyot R."/>
            <person name="Guo H.B."/>
            <person name="Guo H."/>
            <person name="Zheng G."/>
            <person name="Singh R."/>
            <person name="Sharma A."/>
            <person name="Min X."/>
            <person name="Zheng Y."/>
            <person name="Lee H."/>
            <person name="Gurtowski J."/>
            <person name="Sedlazeck F.J."/>
            <person name="Harkess A."/>
            <person name="McKain M.R."/>
            <person name="Liao Z."/>
            <person name="Fang J."/>
            <person name="Liu J."/>
            <person name="Zhang X."/>
            <person name="Zhang Q."/>
            <person name="Hu W."/>
            <person name="Qin Y."/>
            <person name="Wang K."/>
            <person name="Chen L.Y."/>
            <person name="Shirley N."/>
            <person name="Lin Y.R."/>
            <person name="Liu L.Y."/>
            <person name="Hernandez A.G."/>
            <person name="Wright C.L."/>
            <person name="Bulone V."/>
            <person name="Tuskan G.A."/>
            <person name="Heath K."/>
            <person name="Zee F."/>
            <person name="Moore P.H."/>
            <person name="Sunkar R."/>
            <person name="Leebens-Mack J.H."/>
            <person name="Mockler T."/>
            <person name="Bennetzen J.L."/>
            <person name="Freeling M."/>
            <person name="Sankoff D."/>
            <person name="Paterson A.H."/>
            <person name="Zhu X."/>
            <person name="Yang X."/>
            <person name="Smith J.A."/>
            <person name="Cushman J.C."/>
            <person name="Paull R.E."/>
            <person name="Yu Q."/>
        </authorList>
    </citation>
    <scope>NUCLEOTIDE SEQUENCE [LARGE SCALE GENOMIC DNA]</scope>
    <source>
        <strain evidence="3">cv. F153</strain>
    </source>
</reference>
<dbReference type="Proteomes" id="UP000515123">
    <property type="component" value="Linkage group 1"/>
</dbReference>
<dbReference type="PANTHER" id="PTHR33597">
    <property type="entry name" value="OS02G0760400 PROTEIN"/>
    <property type="match status" value="1"/>
</dbReference>
<feature type="domain" description="DUF7870" evidence="2">
    <location>
        <begin position="214"/>
        <end position="385"/>
    </location>
</feature>
<reference evidence="4" key="2">
    <citation type="submission" date="2025-08" db="UniProtKB">
        <authorList>
            <consortium name="RefSeq"/>
        </authorList>
    </citation>
    <scope>IDENTIFICATION</scope>
    <source>
        <tissue evidence="4">Leaf</tissue>
    </source>
</reference>
<evidence type="ECO:0000313" key="3">
    <source>
        <dbReference type="Proteomes" id="UP000515123"/>
    </source>
</evidence>
<dbReference type="RefSeq" id="XP_020092159.1">
    <property type="nucleotide sequence ID" value="XM_020236570.1"/>
</dbReference>
<accession>A0A6P5F871</accession>
<proteinExistence type="predicted"/>
<dbReference type="AlphaFoldDB" id="A0A6P5F871"/>
<evidence type="ECO:0000256" key="1">
    <source>
        <dbReference type="SAM" id="Phobius"/>
    </source>
</evidence>
<gene>
    <name evidence="4" type="primary">LOC109712804</name>
</gene>
<name>A0A6P5F871_ANACO</name>
<keyword evidence="3" id="KW-1185">Reference proteome</keyword>
<organism evidence="3 4">
    <name type="scientific">Ananas comosus</name>
    <name type="common">Pineapple</name>
    <name type="synonym">Ananas ananas</name>
    <dbReference type="NCBI Taxonomy" id="4615"/>
    <lineage>
        <taxon>Eukaryota</taxon>
        <taxon>Viridiplantae</taxon>
        <taxon>Streptophyta</taxon>
        <taxon>Embryophyta</taxon>
        <taxon>Tracheophyta</taxon>
        <taxon>Spermatophyta</taxon>
        <taxon>Magnoliopsida</taxon>
        <taxon>Liliopsida</taxon>
        <taxon>Poales</taxon>
        <taxon>Bromeliaceae</taxon>
        <taxon>Bromelioideae</taxon>
        <taxon>Ananas</taxon>
    </lineage>
</organism>
<dbReference type="Pfam" id="PF25276">
    <property type="entry name" value="DUF7870"/>
    <property type="match status" value="1"/>
</dbReference>
<dbReference type="PANTHER" id="PTHR33597:SF11">
    <property type="entry name" value="OS07G0620600 PROTEIN"/>
    <property type="match status" value="1"/>
</dbReference>
<protein>
    <submittedName>
        <fullName evidence="4">Uncharacterized protein LOC109712804</fullName>
    </submittedName>
</protein>
<keyword evidence="1" id="KW-1133">Transmembrane helix</keyword>
<evidence type="ECO:0000313" key="4">
    <source>
        <dbReference type="RefSeq" id="XP_020092159.1"/>
    </source>
</evidence>
<dbReference type="InterPro" id="IPR057192">
    <property type="entry name" value="DUF7870"/>
</dbReference>